<proteinExistence type="predicted"/>
<keyword evidence="1" id="KW-0812">Transmembrane</keyword>
<protein>
    <submittedName>
        <fullName evidence="2">Uncharacterized protein</fullName>
    </submittedName>
</protein>
<evidence type="ECO:0000256" key="1">
    <source>
        <dbReference type="SAM" id="Phobius"/>
    </source>
</evidence>
<organism evidence="2 3">
    <name type="scientific">Pantoea dispersa</name>
    <dbReference type="NCBI Taxonomy" id="59814"/>
    <lineage>
        <taxon>Bacteria</taxon>
        <taxon>Pseudomonadati</taxon>
        <taxon>Pseudomonadota</taxon>
        <taxon>Gammaproteobacteria</taxon>
        <taxon>Enterobacterales</taxon>
        <taxon>Erwiniaceae</taxon>
        <taxon>Pantoea</taxon>
    </lineage>
</organism>
<evidence type="ECO:0000313" key="3">
    <source>
        <dbReference type="Proteomes" id="UP000319715"/>
    </source>
</evidence>
<gene>
    <name evidence="2" type="ORF">FK492_08525</name>
</gene>
<feature type="transmembrane region" description="Helical" evidence="1">
    <location>
        <begin position="7"/>
        <end position="31"/>
    </location>
</feature>
<feature type="transmembrane region" description="Helical" evidence="1">
    <location>
        <begin position="51"/>
        <end position="69"/>
    </location>
</feature>
<dbReference type="EMBL" id="VICF01000002">
    <property type="protein sequence ID" value="TQC75922.1"/>
    <property type="molecule type" value="Genomic_DNA"/>
</dbReference>
<comment type="caution">
    <text evidence="2">The sequence shown here is derived from an EMBL/GenBank/DDBJ whole genome shotgun (WGS) entry which is preliminary data.</text>
</comment>
<name>A0ABY3A1I1_9GAMM</name>
<keyword evidence="1" id="KW-0472">Membrane</keyword>
<keyword evidence="3" id="KW-1185">Reference proteome</keyword>
<sequence length="86" mass="9545">MNKKPTFYLLILSMLYGVICFFCLGIVLRLIVNYLHTGNLQIGLDAIYKTIVMSGIAGVAAGFGSWIFARIDEHKTRKSPPSDPKP</sequence>
<evidence type="ECO:0000313" key="2">
    <source>
        <dbReference type="EMBL" id="TQC75922.1"/>
    </source>
</evidence>
<dbReference type="Proteomes" id="UP000319715">
    <property type="component" value="Unassembled WGS sequence"/>
</dbReference>
<dbReference type="RefSeq" id="WP_141495965.1">
    <property type="nucleotide sequence ID" value="NZ_VICF01000002.1"/>
</dbReference>
<keyword evidence="1" id="KW-1133">Transmembrane helix</keyword>
<accession>A0ABY3A1I1</accession>
<reference evidence="2 3" key="1">
    <citation type="submission" date="2019-06" db="EMBL/GenBank/DDBJ databases">
        <title>Pantoea dispersa Assembly.</title>
        <authorList>
            <person name="Wang J."/>
        </authorList>
    </citation>
    <scope>NUCLEOTIDE SEQUENCE [LARGE SCALE GENOMIC DNA]</scope>
    <source>
        <strain evidence="3">bio</strain>
    </source>
</reference>